<accession>A0A179EWZ5</accession>
<dbReference type="Pfam" id="PF14223">
    <property type="entry name" value="Retrotran_gag_2"/>
    <property type="match status" value="1"/>
</dbReference>
<protein>
    <submittedName>
        <fullName evidence="4">Gag-polypeptide of LTR copia-type domain-containing protein</fullName>
    </submittedName>
</protein>
<feature type="domain" description="GAG-pre-integrase" evidence="2">
    <location>
        <begin position="540"/>
        <end position="589"/>
    </location>
</feature>
<dbReference type="GeneID" id="28853632"/>
<dbReference type="InterPro" id="IPR054722">
    <property type="entry name" value="PolX-like_BBD"/>
</dbReference>
<dbReference type="Pfam" id="PF22936">
    <property type="entry name" value="Pol_BBD"/>
    <property type="match status" value="1"/>
</dbReference>
<evidence type="ECO:0000259" key="2">
    <source>
        <dbReference type="Pfam" id="PF13976"/>
    </source>
</evidence>
<dbReference type="PANTHER" id="PTHR47481">
    <property type="match status" value="1"/>
</dbReference>
<organism evidence="4 5">
    <name type="scientific">Pochonia chlamydosporia 170</name>
    <dbReference type="NCBI Taxonomy" id="1380566"/>
    <lineage>
        <taxon>Eukaryota</taxon>
        <taxon>Fungi</taxon>
        <taxon>Dikarya</taxon>
        <taxon>Ascomycota</taxon>
        <taxon>Pezizomycotina</taxon>
        <taxon>Sordariomycetes</taxon>
        <taxon>Hypocreomycetidae</taxon>
        <taxon>Hypocreales</taxon>
        <taxon>Clavicipitaceae</taxon>
        <taxon>Pochonia</taxon>
    </lineage>
</organism>
<dbReference type="STRING" id="1380566.A0A179EWZ5"/>
<feature type="domain" description="Retrovirus-related Pol polyprotein from transposon TNT 1-94-like beta-barrel" evidence="3">
    <location>
        <begin position="423"/>
        <end position="510"/>
    </location>
</feature>
<dbReference type="InterPro" id="IPR025724">
    <property type="entry name" value="GAG-pre-integrase_dom"/>
</dbReference>
<dbReference type="RefSeq" id="XP_018135996.1">
    <property type="nucleotide sequence ID" value="XM_018289638.1"/>
</dbReference>
<dbReference type="PANTHER" id="PTHR47481:SF14">
    <property type="entry name" value="RETROTRANSPOSON COPIA-LIKE N-TERMINAL DOMAIN-CONTAINING PROTEIN"/>
    <property type="match status" value="1"/>
</dbReference>
<dbReference type="OrthoDB" id="4239548at2759"/>
<dbReference type="Proteomes" id="UP000078397">
    <property type="component" value="Unassembled WGS sequence"/>
</dbReference>
<gene>
    <name evidence="4" type="ORF">VFPPC_11454</name>
</gene>
<feature type="region of interest" description="Disordered" evidence="1">
    <location>
        <begin position="245"/>
        <end position="294"/>
    </location>
</feature>
<evidence type="ECO:0000259" key="3">
    <source>
        <dbReference type="Pfam" id="PF22936"/>
    </source>
</evidence>
<evidence type="ECO:0000313" key="5">
    <source>
        <dbReference type="Proteomes" id="UP000078397"/>
    </source>
</evidence>
<dbReference type="Pfam" id="PF13976">
    <property type="entry name" value="gag_pre-integrs"/>
    <property type="match status" value="1"/>
</dbReference>
<feature type="compositionally biased region" description="Basic and acidic residues" evidence="1">
    <location>
        <begin position="245"/>
        <end position="257"/>
    </location>
</feature>
<evidence type="ECO:0000256" key="1">
    <source>
        <dbReference type="SAM" id="MobiDB-lite"/>
    </source>
</evidence>
<dbReference type="AlphaFoldDB" id="A0A179EWZ5"/>
<proteinExistence type="predicted"/>
<keyword evidence="5" id="KW-1185">Reference proteome</keyword>
<dbReference type="EMBL" id="LSBJ02000015">
    <property type="protein sequence ID" value="OAQ57707.1"/>
    <property type="molecule type" value="Genomic_DNA"/>
</dbReference>
<dbReference type="KEGG" id="pchm:VFPPC_11454"/>
<sequence>MDVVKDSRKLEGKTNFVSWKREFERAARTNDIFEYLTGEEMVPSKPRKEDYFEKPVGIDTRRLTRAMSAQAQTTTPSTEGDADIYDTQAMVSTNDSLRWQIELKEYEKAKEKMKLAGKLLDSWVCEGIKIEIEEFADAKKAYDFIKRRYAVTHERARDDLLNVLHELKLDACSSMTEYTNKVRQVKADLKTVKYHMTDDMLATVLLHGLPPNYRDFKEKYDWIRSTKPDDSPDLDYLFERLHVEETKQTRQSEERKAKDRARKAASSHSGNPNGGTGYNSSRRPKREDKSHLKCTYPGCGKTGHTEETCWTKEPSKAPRSVKDRIAANTDKNPVDGMGGTTETNLTTFRDAYSVADDLGAAPFPALHANVADTSPQMRNVGPGREVQRSGGASAGVLEFRKSSLTKQTLGAFLVGTSCTPDTWLADTGANMHIVNDTKWFKQETFRPFRDCSIDISTADGSTTLEVKGGGDVQVVLRNPDGIPRRVSLSDVAYAPQRKCNLFSGGMFAQKAKLTGVYNDQYMTWINDQGHKIGHAIFENGLYHLNAEKALSPFESGEVVAATVNFDDPVWKWHRRLGHLGFQNMLKLLHSATGMEITAAQIKAKPVIGMVWSVLVLVWSGPPRLSLVWQFLETMVGPSSTINRLS</sequence>
<comment type="caution">
    <text evidence="4">The sequence shown here is derived from an EMBL/GenBank/DDBJ whole genome shotgun (WGS) entry which is preliminary data.</text>
</comment>
<reference evidence="4 5" key="1">
    <citation type="journal article" date="2016" name="PLoS Pathog.">
        <title>Biosynthesis of antibiotic leucinostatins in bio-control fungus Purpureocillium lilacinum and their inhibition on phytophthora revealed by genome mining.</title>
        <authorList>
            <person name="Wang G."/>
            <person name="Liu Z."/>
            <person name="Lin R."/>
            <person name="Li E."/>
            <person name="Mao Z."/>
            <person name="Ling J."/>
            <person name="Yang Y."/>
            <person name="Yin W.B."/>
            <person name="Xie B."/>
        </authorList>
    </citation>
    <scope>NUCLEOTIDE SEQUENCE [LARGE SCALE GENOMIC DNA]</scope>
    <source>
        <strain evidence="4">170</strain>
    </source>
</reference>
<name>A0A179EWZ5_METCM</name>
<evidence type="ECO:0000313" key="4">
    <source>
        <dbReference type="EMBL" id="OAQ57707.1"/>
    </source>
</evidence>